<name>A0A6M3L1C5_9ZZZZ</name>
<accession>A0A6M3L1C5</accession>
<gene>
    <name evidence="1" type="ORF">MM415A03682_0013</name>
    <name evidence="2" type="ORF">MM415B02822_0011</name>
</gene>
<evidence type="ECO:0000313" key="2">
    <source>
        <dbReference type="EMBL" id="QJA88149.1"/>
    </source>
</evidence>
<organism evidence="2">
    <name type="scientific">viral metagenome</name>
    <dbReference type="NCBI Taxonomy" id="1070528"/>
    <lineage>
        <taxon>unclassified sequences</taxon>
        <taxon>metagenomes</taxon>
        <taxon>organismal metagenomes</taxon>
    </lineage>
</organism>
<dbReference type="EMBL" id="MT142757">
    <property type="protein sequence ID" value="QJA88149.1"/>
    <property type="molecule type" value="Genomic_DNA"/>
</dbReference>
<reference evidence="2" key="1">
    <citation type="submission" date="2020-03" db="EMBL/GenBank/DDBJ databases">
        <title>The deep terrestrial virosphere.</title>
        <authorList>
            <person name="Holmfeldt K."/>
            <person name="Nilsson E."/>
            <person name="Simone D."/>
            <person name="Lopez-Fernandez M."/>
            <person name="Wu X."/>
            <person name="de Brujin I."/>
            <person name="Lundin D."/>
            <person name="Andersson A."/>
            <person name="Bertilsson S."/>
            <person name="Dopson M."/>
        </authorList>
    </citation>
    <scope>NUCLEOTIDE SEQUENCE</scope>
    <source>
        <strain evidence="1">MM415A03682</strain>
        <strain evidence="2">MM415B02822</strain>
    </source>
</reference>
<dbReference type="EMBL" id="MT141799">
    <property type="protein sequence ID" value="QJA70522.1"/>
    <property type="molecule type" value="Genomic_DNA"/>
</dbReference>
<proteinExistence type="predicted"/>
<protein>
    <submittedName>
        <fullName evidence="2">Uncharacterized protein</fullName>
    </submittedName>
</protein>
<sequence>MKEQTKQETHNRNVKGFNEMDTISLMGRADAFAQGRWFQRNVDEGEIKSLRSRLFLM</sequence>
<evidence type="ECO:0000313" key="1">
    <source>
        <dbReference type="EMBL" id="QJA70522.1"/>
    </source>
</evidence>
<dbReference type="AlphaFoldDB" id="A0A6M3L1C5"/>